<dbReference type="EMBL" id="AAZO01002742">
    <property type="status" value="NOT_ANNOTATED_CDS"/>
    <property type="molecule type" value="Genomic_DNA"/>
</dbReference>
<dbReference type="Proteomes" id="UP000009046">
    <property type="component" value="Unassembled WGS sequence"/>
</dbReference>
<reference evidence="2" key="1">
    <citation type="submission" date="2007-04" db="EMBL/GenBank/DDBJ databases">
        <title>Annotation of Pediculus humanus corporis strain USDA.</title>
        <authorList>
            <person name="Kirkness E."/>
            <person name="Hannick L."/>
            <person name="Hass B."/>
            <person name="Bruggner R."/>
            <person name="Lawson D."/>
            <person name="Bidwell S."/>
            <person name="Joardar V."/>
            <person name="Caler E."/>
            <person name="Walenz B."/>
            <person name="Inman J."/>
            <person name="Schobel S."/>
            <person name="Galinsky K."/>
            <person name="Amedeo P."/>
            <person name="Strausberg R."/>
        </authorList>
    </citation>
    <scope>NUCLEOTIDE SEQUENCE</scope>
    <source>
        <strain evidence="2">USDA</strain>
    </source>
</reference>
<reference evidence="2" key="2">
    <citation type="submission" date="2007-04" db="EMBL/GenBank/DDBJ databases">
        <title>The genome of the human body louse.</title>
        <authorList>
            <consortium name="The Human Body Louse Genome Consortium"/>
            <person name="Kirkness E."/>
            <person name="Walenz B."/>
            <person name="Hass B."/>
            <person name="Bruggner R."/>
            <person name="Strausberg R."/>
        </authorList>
    </citation>
    <scope>NUCLEOTIDE SEQUENCE</scope>
    <source>
        <strain evidence="2">USDA</strain>
    </source>
</reference>
<name>E0VJ05_PEDHC</name>
<proteinExistence type="predicted"/>
<keyword evidence="4" id="KW-1185">Reference proteome</keyword>
<feature type="region of interest" description="Disordered" evidence="1">
    <location>
        <begin position="60"/>
        <end position="91"/>
    </location>
</feature>
<evidence type="ECO:0000313" key="2">
    <source>
        <dbReference type="EMBL" id="EEB13361.1"/>
    </source>
</evidence>
<dbReference type="GeneID" id="8230375"/>
<dbReference type="VEuPathDB" id="VectorBase:PHUM236380"/>
<dbReference type="InParanoid" id="E0VJ05"/>
<dbReference type="EMBL" id="DS235216">
    <property type="protein sequence ID" value="EEB13361.1"/>
    <property type="molecule type" value="Genomic_DNA"/>
</dbReference>
<organism>
    <name type="scientific">Pediculus humanus subsp. corporis</name>
    <name type="common">Body louse</name>
    <dbReference type="NCBI Taxonomy" id="121224"/>
    <lineage>
        <taxon>Eukaryota</taxon>
        <taxon>Metazoa</taxon>
        <taxon>Ecdysozoa</taxon>
        <taxon>Arthropoda</taxon>
        <taxon>Hexapoda</taxon>
        <taxon>Insecta</taxon>
        <taxon>Pterygota</taxon>
        <taxon>Neoptera</taxon>
        <taxon>Paraneoptera</taxon>
        <taxon>Psocodea</taxon>
        <taxon>Troctomorpha</taxon>
        <taxon>Phthiraptera</taxon>
        <taxon>Anoplura</taxon>
        <taxon>Pediculidae</taxon>
        <taxon>Pediculus</taxon>
    </lineage>
</organism>
<evidence type="ECO:0000313" key="4">
    <source>
        <dbReference type="Proteomes" id="UP000009046"/>
    </source>
</evidence>
<sequence>MALEGYGKTEDGISRVQYSSNIQFPNFRDFSNNATSNNAGTVVVDVLPQIYTQTDLIGSRGRNKILDGSPDGRSSSERNSSPIMKERTKKMDNNNIKVTLNLNGINLTIGRLVDRLTTHN</sequence>
<accession>E0VJ05</accession>
<gene>
    <name evidence="3" type="primary">8230375</name>
    <name evidence="2" type="ORF">Phum_PHUM236380</name>
</gene>
<evidence type="ECO:0000256" key="1">
    <source>
        <dbReference type="SAM" id="MobiDB-lite"/>
    </source>
</evidence>
<evidence type="ECO:0000313" key="3">
    <source>
        <dbReference type="EnsemblMetazoa" id="PHUM236380-PA"/>
    </source>
</evidence>
<reference evidence="3" key="3">
    <citation type="submission" date="2021-02" db="UniProtKB">
        <authorList>
            <consortium name="EnsemblMetazoa"/>
        </authorList>
    </citation>
    <scope>IDENTIFICATION</scope>
    <source>
        <strain evidence="3">USDA</strain>
    </source>
</reference>
<dbReference type="EnsemblMetazoa" id="PHUM236380-RA">
    <property type="protein sequence ID" value="PHUM236380-PA"/>
    <property type="gene ID" value="PHUM236380"/>
</dbReference>
<dbReference type="RefSeq" id="XP_002426099.1">
    <property type="nucleotide sequence ID" value="XM_002426054.1"/>
</dbReference>
<dbReference type="KEGG" id="phu:Phum_PHUM236380"/>
<protein>
    <submittedName>
        <fullName evidence="2 3">Uncharacterized protein</fullName>
    </submittedName>
</protein>
<dbReference type="CTD" id="8230375"/>
<dbReference type="AlphaFoldDB" id="E0VJ05"/>
<dbReference type="HOGENOM" id="CLU_2052415_0_0_1"/>